<evidence type="ECO:0008006" key="5">
    <source>
        <dbReference type="Google" id="ProtNLM"/>
    </source>
</evidence>
<dbReference type="EMBL" id="MHLI01000006">
    <property type="protein sequence ID" value="OGZ05831.1"/>
    <property type="molecule type" value="Genomic_DNA"/>
</dbReference>
<dbReference type="SUPFAM" id="SSF55874">
    <property type="entry name" value="ATPase domain of HSP90 chaperone/DNA topoisomerase II/histidine kinase"/>
    <property type="match status" value="1"/>
</dbReference>
<name>A0A1G2CYW3_9BACT</name>
<dbReference type="Pfam" id="PF14213">
    <property type="entry name" value="DUF4325"/>
    <property type="match status" value="1"/>
</dbReference>
<dbReference type="Gene3D" id="3.30.565.10">
    <property type="entry name" value="Histidine kinase-like ATPase, C-terminal domain"/>
    <property type="match status" value="1"/>
</dbReference>
<accession>A0A1G2CYW3</accession>
<protein>
    <recommendedName>
        <fullName evidence="5">DUF4325 domain-containing protein</fullName>
    </recommendedName>
</protein>
<sequence>MLTKDEILKIGKAKGKIYTSQLAASFGVSRQYASALIGALVLDQQLIKIGSTRSAFYVLPDYARKHPEIFPLSYAKTFRNIGLEEHKILSDVESGFSALKRLPENVRSIFTFAFSEMLNNAIEHSRSKMVHIEVSLRGKTLTFIIEDSGVGVFRNIMQKKVLHSELEAIQDLLKGKTTTMPTSHSGEGIFFTSKVGDAFILESFNYRLTVDNKIEDVFIERSTQRKKGTRVTFQIQTTTSLHLGDVFRKYTNIGDESDYGFDKTEVRVNLYTSLGVHISRSQARRILSGLEKFKVIVFDFDKVSVVGQAFADEIYRVFARKYPHITLQEVNMFPGVRFMVERAKNEAKKTAQ</sequence>
<comment type="caution">
    <text evidence="3">The sequence shown here is derived from an EMBL/GenBank/DDBJ whole genome shotgun (WGS) entry which is preliminary data.</text>
</comment>
<feature type="domain" description="Histidine kinase/HSP90-like ATPase" evidence="1">
    <location>
        <begin position="113"/>
        <end position="237"/>
    </location>
</feature>
<dbReference type="Gene3D" id="1.10.10.10">
    <property type="entry name" value="Winged helix-like DNA-binding domain superfamily/Winged helix DNA-binding domain"/>
    <property type="match status" value="1"/>
</dbReference>
<feature type="domain" description="DUF4325" evidence="2">
    <location>
        <begin position="282"/>
        <end position="325"/>
    </location>
</feature>
<dbReference type="InterPro" id="IPR036890">
    <property type="entry name" value="HATPase_C_sf"/>
</dbReference>
<dbReference type="InterPro" id="IPR003594">
    <property type="entry name" value="HATPase_dom"/>
</dbReference>
<dbReference type="AlphaFoldDB" id="A0A1G2CYW3"/>
<proteinExistence type="predicted"/>
<organism evidence="3 4">
    <name type="scientific">Candidatus Lloydbacteria bacterium RIFCSPHIGHO2_01_FULL_49_22</name>
    <dbReference type="NCBI Taxonomy" id="1798658"/>
    <lineage>
        <taxon>Bacteria</taxon>
        <taxon>Candidatus Lloydiibacteriota</taxon>
    </lineage>
</organism>
<dbReference type="Proteomes" id="UP000177122">
    <property type="component" value="Unassembled WGS sequence"/>
</dbReference>
<evidence type="ECO:0000313" key="3">
    <source>
        <dbReference type="EMBL" id="OGZ05831.1"/>
    </source>
</evidence>
<evidence type="ECO:0000259" key="1">
    <source>
        <dbReference type="Pfam" id="PF02518"/>
    </source>
</evidence>
<reference evidence="3 4" key="1">
    <citation type="journal article" date="2016" name="Nat. Commun.">
        <title>Thousands of microbial genomes shed light on interconnected biogeochemical processes in an aquifer system.</title>
        <authorList>
            <person name="Anantharaman K."/>
            <person name="Brown C.T."/>
            <person name="Hug L.A."/>
            <person name="Sharon I."/>
            <person name="Castelle C.J."/>
            <person name="Probst A.J."/>
            <person name="Thomas B.C."/>
            <person name="Singh A."/>
            <person name="Wilkins M.J."/>
            <person name="Karaoz U."/>
            <person name="Brodie E.L."/>
            <person name="Williams K.H."/>
            <person name="Hubbard S.S."/>
            <person name="Banfield J.F."/>
        </authorList>
    </citation>
    <scope>NUCLEOTIDE SEQUENCE [LARGE SCALE GENOMIC DNA]</scope>
</reference>
<evidence type="ECO:0000259" key="2">
    <source>
        <dbReference type="Pfam" id="PF14213"/>
    </source>
</evidence>
<dbReference type="InterPro" id="IPR025474">
    <property type="entry name" value="DUF4325"/>
</dbReference>
<dbReference type="Pfam" id="PF02518">
    <property type="entry name" value="HATPase_c"/>
    <property type="match status" value="1"/>
</dbReference>
<gene>
    <name evidence="3" type="ORF">A2845_03435</name>
</gene>
<evidence type="ECO:0000313" key="4">
    <source>
        <dbReference type="Proteomes" id="UP000177122"/>
    </source>
</evidence>
<dbReference type="InterPro" id="IPR036388">
    <property type="entry name" value="WH-like_DNA-bd_sf"/>
</dbReference>